<evidence type="ECO:0000313" key="3">
    <source>
        <dbReference type="Proteomes" id="UP000235145"/>
    </source>
</evidence>
<feature type="compositionally biased region" description="Basic residues" evidence="1">
    <location>
        <begin position="1"/>
        <end position="19"/>
    </location>
</feature>
<dbReference type="PANTHER" id="PTHR34835:SF90">
    <property type="entry name" value="AMINOTRANSFERASE-LIKE PLANT MOBILE DOMAIN-CONTAINING PROTEIN"/>
    <property type="match status" value="1"/>
</dbReference>
<evidence type="ECO:0000313" key="2">
    <source>
        <dbReference type="EMBL" id="KAJ0207296.1"/>
    </source>
</evidence>
<dbReference type="Proteomes" id="UP000235145">
    <property type="component" value="Unassembled WGS sequence"/>
</dbReference>
<sequence length="275" mass="32066">MVKRKQKQTIKNKNKKAKIEHREDDDKFQPLRTRVETQSLWKAIKILSSEQRDCVESLGLRSLLKMTMDVIPSKIDFFYVFSYNHTTNSIDLGHGRITITEDTIGEILGLKNEGMDHETVDDYEQDNNTLIKWKEQHPKITKSAQALVDLIEQSQIADEMFVLNFIVLFVNTIIEKTTSGAIETRSLLKLIKMIEDDEEENVDLDKEKNEKNEEEFSDSEDNEDIGVERMDDTLVKAKEKHADDITIKRWFVKYESLFKKHIGEISKVNENEVQV</sequence>
<name>A0A9R1VMI9_LACSA</name>
<feature type="compositionally biased region" description="Acidic residues" evidence="1">
    <location>
        <begin position="212"/>
        <end position="225"/>
    </location>
</feature>
<protein>
    <submittedName>
        <fullName evidence="2">Uncharacterized protein</fullName>
    </submittedName>
</protein>
<proteinExistence type="predicted"/>
<comment type="caution">
    <text evidence="2">The sequence shown here is derived from an EMBL/GenBank/DDBJ whole genome shotgun (WGS) entry which is preliminary data.</text>
</comment>
<keyword evidence="3" id="KW-1185">Reference proteome</keyword>
<organism evidence="2 3">
    <name type="scientific">Lactuca sativa</name>
    <name type="common">Garden lettuce</name>
    <dbReference type="NCBI Taxonomy" id="4236"/>
    <lineage>
        <taxon>Eukaryota</taxon>
        <taxon>Viridiplantae</taxon>
        <taxon>Streptophyta</taxon>
        <taxon>Embryophyta</taxon>
        <taxon>Tracheophyta</taxon>
        <taxon>Spermatophyta</taxon>
        <taxon>Magnoliopsida</taxon>
        <taxon>eudicotyledons</taxon>
        <taxon>Gunneridae</taxon>
        <taxon>Pentapetalae</taxon>
        <taxon>asterids</taxon>
        <taxon>campanulids</taxon>
        <taxon>Asterales</taxon>
        <taxon>Asteraceae</taxon>
        <taxon>Cichorioideae</taxon>
        <taxon>Cichorieae</taxon>
        <taxon>Lactucinae</taxon>
        <taxon>Lactuca</taxon>
    </lineage>
</organism>
<dbReference type="PANTHER" id="PTHR34835">
    <property type="entry name" value="OS07G0283600 PROTEIN-RELATED"/>
    <property type="match status" value="1"/>
</dbReference>
<reference evidence="2 3" key="1">
    <citation type="journal article" date="2017" name="Nat. Commun.">
        <title>Genome assembly with in vitro proximity ligation data and whole-genome triplication in lettuce.</title>
        <authorList>
            <person name="Reyes-Chin-Wo S."/>
            <person name="Wang Z."/>
            <person name="Yang X."/>
            <person name="Kozik A."/>
            <person name="Arikit S."/>
            <person name="Song C."/>
            <person name="Xia L."/>
            <person name="Froenicke L."/>
            <person name="Lavelle D.O."/>
            <person name="Truco M.J."/>
            <person name="Xia R."/>
            <person name="Zhu S."/>
            <person name="Xu C."/>
            <person name="Xu H."/>
            <person name="Xu X."/>
            <person name="Cox K."/>
            <person name="Korf I."/>
            <person name="Meyers B.C."/>
            <person name="Michelmore R.W."/>
        </authorList>
    </citation>
    <scope>NUCLEOTIDE SEQUENCE [LARGE SCALE GENOMIC DNA]</scope>
    <source>
        <strain evidence="3">cv. Salinas</strain>
        <tissue evidence="2">Seedlings</tissue>
    </source>
</reference>
<feature type="region of interest" description="Disordered" evidence="1">
    <location>
        <begin position="199"/>
        <end position="229"/>
    </location>
</feature>
<feature type="region of interest" description="Disordered" evidence="1">
    <location>
        <begin position="1"/>
        <end position="25"/>
    </location>
</feature>
<accession>A0A9R1VMI9</accession>
<evidence type="ECO:0000256" key="1">
    <source>
        <dbReference type="SAM" id="MobiDB-lite"/>
    </source>
</evidence>
<dbReference type="AlphaFoldDB" id="A0A9R1VMI9"/>
<dbReference type="EMBL" id="NBSK02000005">
    <property type="protein sequence ID" value="KAJ0207296.1"/>
    <property type="molecule type" value="Genomic_DNA"/>
</dbReference>
<gene>
    <name evidence="2" type="ORF">LSAT_V11C500262540</name>
</gene>